<reference evidence="3" key="2">
    <citation type="submission" date="2013-04" db="UniProtKB">
        <authorList>
            <consortium name="EnsemblPlants"/>
        </authorList>
    </citation>
    <scope>IDENTIFICATION</scope>
</reference>
<dbReference type="AlphaFoldDB" id="J3MHX0"/>
<evidence type="ECO:0000313" key="4">
    <source>
        <dbReference type="Proteomes" id="UP000006038"/>
    </source>
</evidence>
<evidence type="ECO:0008006" key="5">
    <source>
        <dbReference type="Google" id="ProtNLM"/>
    </source>
</evidence>
<organism evidence="3">
    <name type="scientific">Oryza brachyantha</name>
    <name type="common">malo sina</name>
    <dbReference type="NCBI Taxonomy" id="4533"/>
    <lineage>
        <taxon>Eukaryota</taxon>
        <taxon>Viridiplantae</taxon>
        <taxon>Streptophyta</taxon>
        <taxon>Embryophyta</taxon>
        <taxon>Tracheophyta</taxon>
        <taxon>Spermatophyta</taxon>
        <taxon>Magnoliopsida</taxon>
        <taxon>Liliopsida</taxon>
        <taxon>Poales</taxon>
        <taxon>Poaceae</taxon>
        <taxon>BOP clade</taxon>
        <taxon>Oryzoideae</taxon>
        <taxon>Oryzeae</taxon>
        <taxon>Oryzinae</taxon>
        <taxon>Oryza</taxon>
    </lineage>
</organism>
<feature type="compositionally biased region" description="Low complexity" evidence="1">
    <location>
        <begin position="40"/>
        <end position="56"/>
    </location>
</feature>
<dbReference type="Proteomes" id="UP000006038">
    <property type="component" value="Chromosome 7"/>
</dbReference>
<keyword evidence="4" id="KW-1185">Reference proteome</keyword>
<name>J3MHX0_ORYBR</name>
<feature type="region of interest" description="Disordered" evidence="1">
    <location>
        <begin position="24"/>
        <end position="56"/>
    </location>
</feature>
<proteinExistence type="predicted"/>
<accession>J3MHX0</accession>
<feature type="compositionally biased region" description="Low complexity" evidence="1">
    <location>
        <begin position="68"/>
        <end position="83"/>
    </location>
</feature>
<dbReference type="HOGENOM" id="CLU_1104191_0_0_1"/>
<feature type="chain" id="PRO_5003774813" description="Remorin C-terminal domain-containing protein" evidence="2">
    <location>
        <begin position="18"/>
        <end position="252"/>
    </location>
</feature>
<feature type="signal peptide" evidence="2">
    <location>
        <begin position="1"/>
        <end position="17"/>
    </location>
</feature>
<keyword evidence="2" id="KW-0732">Signal</keyword>
<protein>
    <recommendedName>
        <fullName evidence="5">Remorin C-terminal domain-containing protein</fullName>
    </recommendedName>
</protein>
<dbReference type="Gramene" id="OB07G10010.1">
    <property type="protein sequence ID" value="OB07G10010.1"/>
    <property type="gene ID" value="OB07G10010"/>
</dbReference>
<evidence type="ECO:0000313" key="3">
    <source>
        <dbReference type="EnsemblPlants" id="OB07G10010.1"/>
    </source>
</evidence>
<feature type="region of interest" description="Disordered" evidence="1">
    <location>
        <begin position="68"/>
        <end position="87"/>
    </location>
</feature>
<evidence type="ECO:0000256" key="1">
    <source>
        <dbReference type="SAM" id="MobiDB-lite"/>
    </source>
</evidence>
<reference evidence="3" key="1">
    <citation type="journal article" date="2013" name="Nat. Commun.">
        <title>Whole-genome sequencing of Oryza brachyantha reveals mechanisms underlying Oryza genome evolution.</title>
        <authorList>
            <person name="Chen J."/>
            <person name="Huang Q."/>
            <person name="Gao D."/>
            <person name="Wang J."/>
            <person name="Lang Y."/>
            <person name="Liu T."/>
            <person name="Li B."/>
            <person name="Bai Z."/>
            <person name="Luis Goicoechea J."/>
            <person name="Liang C."/>
            <person name="Chen C."/>
            <person name="Zhang W."/>
            <person name="Sun S."/>
            <person name="Liao Y."/>
            <person name="Zhang X."/>
            <person name="Yang L."/>
            <person name="Song C."/>
            <person name="Wang M."/>
            <person name="Shi J."/>
            <person name="Liu G."/>
            <person name="Liu J."/>
            <person name="Zhou H."/>
            <person name="Zhou W."/>
            <person name="Yu Q."/>
            <person name="An N."/>
            <person name="Chen Y."/>
            <person name="Cai Q."/>
            <person name="Wang B."/>
            <person name="Liu B."/>
            <person name="Min J."/>
            <person name="Huang Y."/>
            <person name="Wu H."/>
            <person name="Li Z."/>
            <person name="Zhang Y."/>
            <person name="Yin Y."/>
            <person name="Song W."/>
            <person name="Jiang J."/>
            <person name="Jackson S.A."/>
            <person name="Wing R.A."/>
            <person name="Wang J."/>
            <person name="Chen M."/>
        </authorList>
    </citation>
    <scope>NUCLEOTIDE SEQUENCE [LARGE SCALE GENOMIC DNA]</scope>
    <source>
        <strain evidence="3">cv. IRGC 101232</strain>
    </source>
</reference>
<feature type="region of interest" description="Disordered" evidence="1">
    <location>
        <begin position="104"/>
        <end position="153"/>
    </location>
</feature>
<dbReference type="EnsemblPlants" id="OB07G10010.1">
    <property type="protein sequence ID" value="OB07G10010.1"/>
    <property type="gene ID" value="OB07G10010"/>
</dbReference>
<sequence length="252" mass="26799">MLLVILVPLALVSPVFLLMPRSPAGVGGAAPSTPRPGLPSTPSYSSPGAPGAASMSSTSTATWISSTLTPISSSSSRKSQGVTRRIVQVLTPKGYRKACRSWPCGGGRGDGRRQPGLDGARVAAGGGGSSHGVLSSSPSSRRRRKTEGCGGGCRGDGRWQPVLDGAGRRRRRAAAATACCRRLPQAGDDKRIPFSDPIEFFSISICILAVDQGQNSPLIRKERENMNEKKKIEEKMRKWDEIKKIRAPYDTV</sequence>
<evidence type="ECO:0000256" key="2">
    <source>
        <dbReference type="SAM" id="SignalP"/>
    </source>
</evidence>